<evidence type="ECO:0000313" key="1">
    <source>
        <dbReference type="EMBL" id="PON96246.1"/>
    </source>
</evidence>
<dbReference type="Proteomes" id="UP000237000">
    <property type="component" value="Unassembled WGS sequence"/>
</dbReference>
<dbReference type="AlphaFoldDB" id="A0A2P5FEQ4"/>
<proteinExistence type="predicted"/>
<evidence type="ECO:0000313" key="2">
    <source>
        <dbReference type="Proteomes" id="UP000237000"/>
    </source>
</evidence>
<name>A0A2P5FEQ4_TREOI</name>
<dbReference type="EMBL" id="JXTC01000039">
    <property type="protein sequence ID" value="PON96246.1"/>
    <property type="molecule type" value="Genomic_DNA"/>
</dbReference>
<comment type="caution">
    <text evidence="1">The sequence shown here is derived from an EMBL/GenBank/DDBJ whole genome shotgun (WGS) entry which is preliminary data.</text>
</comment>
<keyword evidence="2" id="KW-1185">Reference proteome</keyword>
<organism evidence="1 2">
    <name type="scientific">Trema orientale</name>
    <name type="common">Charcoal tree</name>
    <name type="synonym">Celtis orientalis</name>
    <dbReference type="NCBI Taxonomy" id="63057"/>
    <lineage>
        <taxon>Eukaryota</taxon>
        <taxon>Viridiplantae</taxon>
        <taxon>Streptophyta</taxon>
        <taxon>Embryophyta</taxon>
        <taxon>Tracheophyta</taxon>
        <taxon>Spermatophyta</taxon>
        <taxon>Magnoliopsida</taxon>
        <taxon>eudicotyledons</taxon>
        <taxon>Gunneridae</taxon>
        <taxon>Pentapetalae</taxon>
        <taxon>rosids</taxon>
        <taxon>fabids</taxon>
        <taxon>Rosales</taxon>
        <taxon>Cannabaceae</taxon>
        <taxon>Trema</taxon>
    </lineage>
</organism>
<protein>
    <submittedName>
        <fullName evidence="1">Uncharacterized protein</fullName>
    </submittedName>
</protein>
<sequence length="159" mass="17945">MFKRIKNSLKLCQTLHIFHNRRQVSLVIRVPNRAVCPNLALCASQDTELPHLRHGDHELLEEQRLVHSEAFNNLLGLAKGVQILIRIEETLAVHEIDVVLVVEGVRGSDILDSEGVRVIFRAHDFEVLGEGLVHDRVRCRVKTVVEDGAGAATRRREVV</sequence>
<reference evidence="2" key="1">
    <citation type="submission" date="2016-06" db="EMBL/GenBank/DDBJ databases">
        <title>Parallel loss of symbiosis genes in relatives of nitrogen-fixing non-legume Parasponia.</title>
        <authorList>
            <person name="Van Velzen R."/>
            <person name="Holmer R."/>
            <person name="Bu F."/>
            <person name="Rutten L."/>
            <person name="Van Zeijl A."/>
            <person name="Liu W."/>
            <person name="Santuari L."/>
            <person name="Cao Q."/>
            <person name="Sharma T."/>
            <person name="Shen D."/>
            <person name="Roswanjaya Y."/>
            <person name="Wardhani T."/>
            <person name="Kalhor M.S."/>
            <person name="Jansen J."/>
            <person name="Van den Hoogen J."/>
            <person name="Gungor B."/>
            <person name="Hartog M."/>
            <person name="Hontelez J."/>
            <person name="Verver J."/>
            <person name="Yang W.-C."/>
            <person name="Schijlen E."/>
            <person name="Repin R."/>
            <person name="Schilthuizen M."/>
            <person name="Schranz E."/>
            <person name="Heidstra R."/>
            <person name="Miyata K."/>
            <person name="Fedorova E."/>
            <person name="Kohlen W."/>
            <person name="Bisseling T."/>
            <person name="Smit S."/>
            <person name="Geurts R."/>
        </authorList>
    </citation>
    <scope>NUCLEOTIDE SEQUENCE [LARGE SCALE GENOMIC DNA]</scope>
    <source>
        <strain evidence="2">cv. RG33-2</strain>
    </source>
</reference>
<accession>A0A2P5FEQ4</accession>
<dbReference type="InParanoid" id="A0A2P5FEQ4"/>
<gene>
    <name evidence="1" type="ORF">TorRG33x02_078350</name>
</gene>